<dbReference type="AlphaFoldDB" id="K1QB99"/>
<evidence type="ECO:0000313" key="2">
    <source>
        <dbReference type="EMBL" id="EKC31218.1"/>
    </source>
</evidence>
<dbReference type="Gene3D" id="3.30.710.10">
    <property type="entry name" value="Potassium Channel Kv1.1, Chain A"/>
    <property type="match status" value="1"/>
</dbReference>
<organism evidence="2">
    <name type="scientific">Magallana gigas</name>
    <name type="common">Pacific oyster</name>
    <name type="synonym">Crassostrea gigas</name>
    <dbReference type="NCBI Taxonomy" id="29159"/>
    <lineage>
        <taxon>Eukaryota</taxon>
        <taxon>Metazoa</taxon>
        <taxon>Spiralia</taxon>
        <taxon>Lophotrochozoa</taxon>
        <taxon>Mollusca</taxon>
        <taxon>Bivalvia</taxon>
        <taxon>Autobranchia</taxon>
        <taxon>Pteriomorphia</taxon>
        <taxon>Ostreida</taxon>
        <taxon>Ostreoidea</taxon>
        <taxon>Ostreidae</taxon>
        <taxon>Magallana</taxon>
    </lineage>
</organism>
<accession>K1QB99</accession>
<dbReference type="SUPFAM" id="SSF54695">
    <property type="entry name" value="POZ domain"/>
    <property type="match status" value="1"/>
</dbReference>
<dbReference type="InParanoid" id="K1QB99"/>
<dbReference type="EMBL" id="JH816590">
    <property type="protein sequence ID" value="EKC31218.1"/>
    <property type="molecule type" value="Genomic_DNA"/>
</dbReference>
<dbReference type="InterPro" id="IPR011333">
    <property type="entry name" value="SKP1/BTB/POZ_sf"/>
</dbReference>
<dbReference type="HOGENOM" id="CLU_1994798_0_0_1"/>
<evidence type="ECO:0000259" key="1">
    <source>
        <dbReference type="Pfam" id="PF02214"/>
    </source>
</evidence>
<feature type="domain" description="Potassium channel tetramerisation-type BTB" evidence="1">
    <location>
        <begin position="52"/>
        <end position="111"/>
    </location>
</feature>
<dbReference type="PANTHER" id="PTHR11145">
    <property type="entry name" value="BTB/POZ DOMAIN-CONTAINING ADAPTER FOR CUL3-MEDIATED RHOA DEGRADATION PROTEIN FAMILY MEMBER"/>
    <property type="match status" value="1"/>
</dbReference>
<gene>
    <name evidence="2" type="ORF">CGI_10003687</name>
</gene>
<sequence length="125" mass="14088">MPSSSSMSRSRSPIMCKDYDEVSIDEGDGQFEKEEKDIKVIDSLEKMPRETIQLDVGGYKFKTTRETLTRIPSKLSKLIPLKSANAASYFLDRNPEHFAFILNFLPNGEIDEITLPEEKGSLAAI</sequence>
<protein>
    <submittedName>
        <fullName evidence="2">SH3KBP1-binding protein 1</fullName>
    </submittedName>
</protein>
<dbReference type="GO" id="GO:0051260">
    <property type="term" value="P:protein homooligomerization"/>
    <property type="evidence" value="ECO:0007669"/>
    <property type="project" value="InterPro"/>
</dbReference>
<dbReference type="CDD" id="cd18316">
    <property type="entry name" value="BTB_POZ_KCTD-like"/>
    <property type="match status" value="1"/>
</dbReference>
<dbReference type="InterPro" id="IPR045068">
    <property type="entry name" value="BACURD1-3"/>
</dbReference>
<reference evidence="2" key="1">
    <citation type="journal article" date="2012" name="Nature">
        <title>The oyster genome reveals stress adaptation and complexity of shell formation.</title>
        <authorList>
            <person name="Zhang G."/>
            <person name="Fang X."/>
            <person name="Guo X."/>
            <person name="Li L."/>
            <person name="Luo R."/>
            <person name="Xu F."/>
            <person name="Yang P."/>
            <person name="Zhang L."/>
            <person name="Wang X."/>
            <person name="Qi H."/>
            <person name="Xiong Z."/>
            <person name="Que H."/>
            <person name="Xie Y."/>
            <person name="Holland P.W."/>
            <person name="Paps J."/>
            <person name="Zhu Y."/>
            <person name="Wu F."/>
            <person name="Chen Y."/>
            <person name="Wang J."/>
            <person name="Peng C."/>
            <person name="Meng J."/>
            <person name="Yang L."/>
            <person name="Liu J."/>
            <person name="Wen B."/>
            <person name="Zhang N."/>
            <person name="Huang Z."/>
            <person name="Zhu Q."/>
            <person name="Feng Y."/>
            <person name="Mount A."/>
            <person name="Hedgecock D."/>
            <person name="Xu Z."/>
            <person name="Liu Y."/>
            <person name="Domazet-Loso T."/>
            <person name="Du Y."/>
            <person name="Sun X."/>
            <person name="Zhang S."/>
            <person name="Liu B."/>
            <person name="Cheng P."/>
            <person name="Jiang X."/>
            <person name="Li J."/>
            <person name="Fan D."/>
            <person name="Wang W."/>
            <person name="Fu W."/>
            <person name="Wang T."/>
            <person name="Wang B."/>
            <person name="Zhang J."/>
            <person name="Peng Z."/>
            <person name="Li Y."/>
            <person name="Li N."/>
            <person name="Wang J."/>
            <person name="Chen M."/>
            <person name="He Y."/>
            <person name="Tan F."/>
            <person name="Song X."/>
            <person name="Zheng Q."/>
            <person name="Huang R."/>
            <person name="Yang H."/>
            <person name="Du X."/>
            <person name="Chen L."/>
            <person name="Yang M."/>
            <person name="Gaffney P.M."/>
            <person name="Wang S."/>
            <person name="Luo L."/>
            <person name="She Z."/>
            <person name="Ming Y."/>
            <person name="Huang W."/>
            <person name="Zhang S."/>
            <person name="Huang B."/>
            <person name="Zhang Y."/>
            <person name="Qu T."/>
            <person name="Ni P."/>
            <person name="Miao G."/>
            <person name="Wang J."/>
            <person name="Wang Q."/>
            <person name="Steinberg C.E."/>
            <person name="Wang H."/>
            <person name="Li N."/>
            <person name="Qian L."/>
            <person name="Zhang G."/>
            <person name="Li Y."/>
            <person name="Yang H."/>
            <person name="Liu X."/>
            <person name="Wang J."/>
            <person name="Yin Y."/>
            <person name="Wang J."/>
        </authorList>
    </citation>
    <scope>NUCLEOTIDE SEQUENCE [LARGE SCALE GENOMIC DNA]</scope>
    <source>
        <strain evidence="2">05x7-T-G4-1.051#20</strain>
    </source>
</reference>
<dbReference type="InterPro" id="IPR003131">
    <property type="entry name" value="T1-type_BTB"/>
</dbReference>
<dbReference type="Pfam" id="PF02214">
    <property type="entry name" value="BTB_2"/>
    <property type="match status" value="1"/>
</dbReference>
<name>K1QB99_MAGGI</name>
<proteinExistence type="predicted"/>
<dbReference type="PANTHER" id="PTHR11145:SF8">
    <property type="entry name" value="RE57120P"/>
    <property type="match status" value="1"/>
</dbReference>